<organism evidence="1 2">
    <name type="scientific">Blastopirellula retiformator</name>
    <dbReference type="NCBI Taxonomy" id="2527970"/>
    <lineage>
        <taxon>Bacteria</taxon>
        <taxon>Pseudomonadati</taxon>
        <taxon>Planctomycetota</taxon>
        <taxon>Planctomycetia</taxon>
        <taxon>Pirellulales</taxon>
        <taxon>Pirellulaceae</taxon>
        <taxon>Blastopirellula</taxon>
    </lineage>
</organism>
<keyword evidence="2" id="KW-1185">Reference proteome</keyword>
<dbReference type="Proteomes" id="UP000318878">
    <property type="component" value="Unassembled WGS sequence"/>
</dbReference>
<reference evidence="1 2" key="1">
    <citation type="submission" date="2019-02" db="EMBL/GenBank/DDBJ databases">
        <title>Deep-cultivation of Planctomycetes and their phenomic and genomic characterization uncovers novel biology.</title>
        <authorList>
            <person name="Wiegand S."/>
            <person name="Jogler M."/>
            <person name="Boedeker C."/>
            <person name="Pinto D."/>
            <person name="Vollmers J."/>
            <person name="Rivas-Marin E."/>
            <person name="Kohn T."/>
            <person name="Peeters S.H."/>
            <person name="Heuer A."/>
            <person name="Rast P."/>
            <person name="Oberbeckmann S."/>
            <person name="Bunk B."/>
            <person name="Jeske O."/>
            <person name="Meyerdierks A."/>
            <person name="Storesund J.E."/>
            <person name="Kallscheuer N."/>
            <person name="Luecker S."/>
            <person name="Lage O.M."/>
            <person name="Pohl T."/>
            <person name="Merkel B.J."/>
            <person name="Hornburger P."/>
            <person name="Mueller R.-W."/>
            <person name="Bruemmer F."/>
            <person name="Labrenz M."/>
            <person name="Spormann A.M."/>
            <person name="Op Den Camp H."/>
            <person name="Overmann J."/>
            <person name="Amann R."/>
            <person name="Jetten M.S.M."/>
            <person name="Mascher T."/>
            <person name="Medema M.H."/>
            <person name="Devos D.P."/>
            <person name="Kaster A.-K."/>
            <person name="Ovreas L."/>
            <person name="Rohde M."/>
            <person name="Galperin M.Y."/>
            <person name="Jogler C."/>
        </authorList>
    </citation>
    <scope>NUCLEOTIDE SEQUENCE [LARGE SCALE GENOMIC DNA]</scope>
    <source>
        <strain evidence="1 2">Enr8</strain>
    </source>
</reference>
<dbReference type="EMBL" id="SJPF01000002">
    <property type="protein sequence ID" value="TWT34402.1"/>
    <property type="molecule type" value="Genomic_DNA"/>
</dbReference>
<sequence>MRLPRKMLNVSSESEECADPLLCLPTSLKPLLRSETVGERYVNIGRC</sequence>
<evidence type="ECO:0000313" key="1">
    <source>
        <dbReference type="EMBL" id="TWT34402.1"/>
    </source>
</evidence>
<protein>
    <submittedName>
        <fullName evidence="1">Uncharacterized protein</fullName>
    </submittedName>
</protein>
<accession>A0A5C5V9J7</accession>
<proteinExistence type="predicted"/>
<name>A0A5C5V9J7_9BACT</name>
<gene>
    <name evidence="1" type="ORF">Enr8_18100</name>
</gene>
<comment type="caution">
    <text evidence="1">The sequence shown here is derived from an EMBL/GenBank/DDBJ whole genome shotgun (WGS) entry which is preliminary data.</text>
</comment>
<dbReference type="AlphaFoldDB" id="A0A5C5V9J7"/>
<evidence type="ECO:0000313" key="2">
    <source>
        <dbReference type="Proteomes" id="UP000318878"/>
    </source>
</evidence>